<name>A0A382YAZ5_9ZZZZ</name>
<sequence length="84" mass="9509">GRQVIESVRAAFGRLPIGLNLFARRVRRGFLKVTGRAAVDDYGSISDLARRGRIDSIVFSEEVIQDLQQIEELVVEFHARRRGV</sequence>
<accession>A0A382YAZ5</accession>
<gene>
    <name evidence="1" type="ORF">METZ01_LOCUS433350</name>
</gene>
<dbReference type="AlphaFoldDB" id="A0A382YAZ5"/>
<feature type="non-terminal residue" evidence="1">
    <location>
        <position position="1"/>
    </location>
</feature>
<reference evidence="1" key="1">
    <citation type="submission" date="2018-05" db="EMBL/GenBank/DDBJ databases">
        <authorList>
            <person name="Lanie J.A."/>
            <person name="Ng W.-L."/>
            <person name="Kazmierczak K.M."/>
            <person name="Andrzejewski T.M."/>
            <person name="Davidsen T.M."/>
            <person name="Wayne K.J."/>
            <person name="Tettelin H."/>
            <person name="Glass J.I."/>
            <person name="Rusch D."/>
            <person name="Podicherti R."/>
            <person name="Tsui H.-C.T."/>
            <person name="Winkler M.E."/>
        </authorList>
    </citation>
    <scope>NUCLEOTIDE SEQUENCE</scope>
</reference>
<protein>
    <submittedName>
        <fullName evidence="1">Uncharacterized protein</fullName>
    </submittedName>
</protein>
<evidence type="ECO:0000313" key="1">
    <source>
        <dbReference type="EMBL" id="SVD80496.1"/>
    </source>
</evidence>
<proteinExistence type="predicted"/>
<dbReference type="EMBL" id="UINC01174394">
    <property type="protein sequence ID" value="SVD80496.1"/>
    <property type="molecule type" value="Genomic_DNA"/>
</dbReference>
<organism evidence="1">
    <name type="scientific">marine metagenome</name>
    <dbReference type="NCBI Taxonomy" id="408172"/>
    <lineage>
        <taxon>unclassified sequences</taxon>
        <taxon>metagenomes</taxon>
        <taxon>ecological metagenomes</taxon>
    </lineage>
</organism>